<dbReference type="Proteomes" id="UP001056164">
    <property type="component" value="Chromosome"/>
</dbReference>
<dbReference type="InterPro" id="IPR001604">
    <property type="entry name" value="Endo_G_ENPP1-like_dom"/>
</dbReference>
<keyword evidence="2" id="KW-0255">Endonuclease</keyword>
<sequence length="184" mass="21672">MENNVINFYKDKFNEDPKGRPFGATAILTKHNLIEEGKKRHGSKFKPLGFENDYYKTSKGNIFVYNRGHIVPFKFLNNINDDGYEEKNTHGTWANRCNIFTQTQHSNQVIFRKIERKMLKLLENYDEESILYEARLQYNGNEIVPRGILINVTAMKSEETFQEYVPNFQPEISINYNNGKTYQI</sequence>
<dbReference type="GO" id="GO:0004519">
    <property type="term" value="F:endonuclease activity"/>
    <property type="evidence" value="ECO:0007669"/>
    <property type="project" value="UniProtKB-KW"/>
</dbReference>
<proteinExistence type="predicted"/>
<name>A0ABY5BXF7_9LACO</name>
<protein>
    <submittedName>
        <fullName evidence="2">DNA/RNA non-specific endonuclease</fullName>
    </submittedName>
</protein>
<accession>A0ABY5BXF7</accession>
<evidence type="ECO:0000313" key="3">
    <source>
        <dbReference type="Proteomes" id="UP001056164"/>
    </source>
</evidence>
<dbReference type="InterPro" id="IPR044929">
    <property type="entry name" value="DNA/RNA_non-sp_Endonuclease_sf"/>
</dbReference>
<reference evidence="2" key="1">
    <citation type="submission" date="2022-05" db="EMBL/GenBank/DDBJ databases">
        <authorList>
            <person name="Oliphant S.A."/>
            <person name="Watson-Haigh N.S."/>
            <person name="Sumby K.M."/>
            <person name="Gardner J.M."/>
            <person name="Jiranek V."/>
        </authorList>
    </citation>
    <scope>NUCLEOTIDE SEQUENCE</scope>
    <source>
        <strain evidence="2">KI4_A6</strain>
    </source>
</reference>
<dbReference type="Gene3D" id="3.40.570.10">
    <property type="entry name" value="Extracellular Endonuclease, subunit A"/>
    <property type="match status" value="1"/>
</dbReference>
<feature type="domain" description="DNA/RNA non-specific endonuclease/pyrophosphatase/phosphodiesterase" evidence="1">
    <location>
        <begin position="12"/>
        <end position="155"/>
    </location>
</feature>
<dbReference type="RefSeq" id="WP_252795152.1">
    <property type="nucleotide sequence ID" value="NZ_CP097121.1"/>
</dbReference>
<organism evidence="2 3">
    <name type="scientific">Fructilactobacillus carniphilus</name>
    <dbReference type="NCBI Taxonomy" id="2940297"/>
    <lineage>
        <taxon>Bacteria</taxon>
        <taxon>Bacillati</taxon>
        <taxon>Bacillota</taxon>
        <taxon>Bacilli</taxon>
        <taxon>Lactobacillales</taxon>
        <taxon>Lactobacillaceae</taxon>
        <taxon>Fructilactobacillus</taxon>
    </lineage>
</organism>
<keyword evidence="2" id="KW-0378">Hydrolase</keyword>
<evidence type="ECO:0000313" key="2">
    <source>
        <dbReference type="EMBL" id="USS90638.1"/>
    </source>
</evidence>
<keyword evidence="3" id="KW-1185">Reference proteome</keyword>
<gene>
    <name evidence="2" type="ORF">M3M37_07360</name>
</gene>
<dbReference type="Pfam" id="PF01223">
    <property type="entry name" value="Endonuclease_NS"/>
    <property type="match status" value="1"/>
</dbReference>
<evidence type="ECO:0000259" key="1">
    <source>
        <dbReference type="Pfam" id="PF01223"/>
    </source>
</evidence>
<dbReference type="EMBL" id="CP097121">
    <property type="protein sequence ID" value="USS90638.1"/>
    <property type="molecule type" value="Genomic_DNA"/>
</dbReference>
<keyword evidence="2" id="KW-0540">Nuclease</keyword>